<dbReference type="KEGG" id="ssb:SSUBM407_1279"/>
<dbReference type="Proteomes" id="UP000009077">
    <property type="component" value="Chromosome"/>
</dbReference>
<keyword evidence="2" id="KW-0413">Isomerase</keyword>
<sequence length="377" mass="42481">MKKICFVTGSRAEYGIMRRLLSYLQDDPEMELDLVVTAMHLEEKYGMTVKDIEADKRRIVKRIPLHLTDTSKQTIVKSLATLTEQLTVLFEEVQYDLVLILGDRYEMLPVANAALLYNIPICHIHGGEKTMGNFDESIRHAITKMSHLHLTSTDEFRNRVIQLGENPNHVLNIGAMGVENVLKQDFLTREELAMELGIDFAEDYYVVLFHPVTLEDNTAEEQTQALLDALKEDGSQCLIIGSNSDTHADKIMELMHEFVKQDSDSYIFTSLPTRYYHSLVKHSQGLIGNSSSGLIEVPSLQVPTLNIGNRQFGRLSGPSVVHVGTSKEAIVGGLGQLRDVIDFTNPFEQPDSALQGYRAIKEFLSVQASTMKEFYDR</sequence>
<dbReference type="SUPFAM" id="SSF53756">
    <property type="entry name" value="UDP-Glycosyltransferase/glycogen phosphorylase"/>
    <property type="match status" value="1"/>
</dbReference>
<dbReference type="Pfam" id="PF02350">
    <property type="entry name" value="Epimerase_2"/>
    <property type="match status" value="1"/>
</dbReference>
<organism evidence="2 3">
    <name type="scientific">Streptococcus suis (strain BM407)</name>
    <dbReference type="NCBI Taxonomy" id="568814"/>
    <lineage>
        <taxon>Bacteria</taxon>
        <taxon>Bacillati</taxon>
        <taxon>Bacillota</taxon>
        <taxon>Bacilli</taxon>
        <taxon>Lactobacillales</taxon>
        <taxon>Streptococcaceae</taxon>
        <taxon>Streptococcus</taxon>
    </lineage>
</organism>
<gene>
    <name evidence="2" type="primary">neuC</name>
    <name evidence="2" type="ordered locus">SSUBM407_1279</name>
</gene>
<dbReference type="GO" id="GO:0006047">
    <property type="term" value="P:UDP-N-acetylglucosamine metabolic process"/>
    <property type="evidence" value="ECO:0007669"/>
    <property type="project" value="InterPro"/>
</dbReference>
<feature type="domain" description="UDP-N-acetylglucosamine 2-epimerase" evidence="1">
    <location>
        <begin position="24"/>
        <end position="352"/>
    </location>
</feature>
<dbReference type="NCBIfam" id="TIGR03568">
    <property type="entry name" value="NeuC_NnaA"/>
    <property type="match status" value="1"/>
</dbReference>
<dbReference type="PANTHER" id="PTHR43174">
    <property type="entry name" value="UDP-N-ACETYLGLUCOSAMINE 2-EPIMERASE"/>
    <property type="match status" value="1"/>
</dbReference>
<dbReference type="RefSeq" id="WP_009909585.1">
    <property type="nucleotide sequence ID" value="NC_012926.1"/>
</dbReference>
<keyword evidence="3" id="KW-1185">Reference proteome</keyword>
<reference evidence="2 3" key="1">
    <citation type="journal article" date="2009" name="PLoS ONE">
        <title>Rapid evolution of virulence and drug resistance in the emerging zoonotic pathogen Streptococcus suis.</title>
        <authorList>
            <person name="Holden M.T.G."/>
            <person name="Hauser H."/>
            <person name="Sanders M."/>
            <person name="Ngo T.H."/>
            <person name="Cherevach I."/>
            <person name="Cronin A."/>
            <person name="Goodhead I."/>
            <person name="Mungall K."/>
            <person name="Quail M.A."/>
            <person name="Price C."/>
            <person name="Rabbinowitsch E."/>
            <person name="Sharp S."/>
            <person name="Croucher N.J."/>
            <person name="Chieu T.B."/>
            <person name="Mai N.T.H."/>
            <person name="Diep T.S."/>
            <person name="Chinh N.T."/>
            <person name="Kehoe M."/>
            <person name="Leigh J.A."/>
            <person name="Ward P.N."/>
            <person name="Dowson C.G."/>
            <person name="Whatmore A.M."/>
            <person name="Chanter N."/>
            <person name="Iversen P."/>
            <person name="Gottschalk M."/>
            <person name="Slater J.D."/>
            <person name="Smith H.E."/>
            <person name="Spratt B.G."/>
            <person name="Xu J."/>
            <person name="Ye C."/>
            <person name="Bentley S."/>
            <person name="Barrell B.G."/>
            <person name="Schultsz C."/>
            <person name="Maskell D.J."/>
            <person name="Parkhill J."/>
        </authorList>
    </citation>
    <scope>NUCLEOTIDE SEQUENCE [LARGE SCALE GENOMIC DNA]</scope>
    <source>
        <strain evidence="2 3">BM407</strain>
    </source>
</reference>
<dbReference type="GO" id="GO:0004553">
    <property type="term" value="F:hydrolase activity, hydrolyzing O-glycosyl compounds"/>
    <property type="evidence" value="ECO:0007669"/>
    <property type="project" value="InterPro"/>
</dbReference>
<dbReference type="SMR" id="A0A0H3N0B6"/>
<dbReference type="HOGENOM" id="CLU_061127_0_0_9"/>
<dbReference type="CDD" id="cd03786">
    <property type="entry name" value="GTB_UDP-GlcNAc_2-Epimerase"/>
    <property type="match status" value="1"/>
</dbReference>
<evidence type="ECO:0000313" key="2">
    <source>
        <dbReference type="EMBL" id="CAZ56137.1"/>
    </source>
</evidence>
<dbReference type="AlphaFoldDB" id="A0A0H3N0B6"/>
<evidence type="ECO:0000313" key="3">
    <source>
        <dbReference type="Proteomes" id="UP000009077"/>
    </source>
</evidence>
<evidence type="ECO:0000259" key="1">
    <source>
        <dbReference type="Pfam" id="PF02350"/>
    </source>
</evidence>
<dbReference type="InterPro" id="IPR003331">
    <property type="entry name" value="UDP_GlcNAc_Epimerase_2_dom"/>
</dbReference>
<proteinExistence type="predicted"/>
<protein>
    <submittedName>
        <fullName evidence="2">UDP-N-acetylglucosamine 2-epimerase</fullName>
        <ecNumber evidence="2">5.1.3.14</ecNumber>
    </submittedName>
</protein>
<name>A0A0H3N0B6_STRS4</name>
<accession>A0A0H3N0B6</accession>
<dbReference type="Gene3D" id="3.40.50.2000">
    <property type="entry name" value="Glycogen Phosphorylase B"/>
    <property type="match status" value="2"/>
</dbReference>
<dbReference type="InterPro" id="IPR020004">
    <property type="entry name" value="UDP-GlcNAc_Epase"/>
</dbReference>
<dbReference type="EMBL" id="FM252032">
    <property type="protein sequence ID" value="CAZ56137.1"/>
    <property type="molecule type" value="Genomic_DNA"/>
</dbReference>
<dbReference type="GeneID" id="8153975"/>
<dbReference type="PATRIC" id="fig|568814.3.peg.1318"/>
<dbReference type="PANTHER" id="PTHR43174:SF3">
    <property type="entry name" value="UDP-N-ACETYLGLUCOSAMINE 2-EPIMERASE"/>
    <property type="match status" value="1"/>
</dbReference>
<dbReference type="InterPro" id="IPR029767">
    <property type="entry name" value="WecB-like"/>
</dbReference>
<dbReference type="EC" id="5.1.3.14" evidence="2"/>
<dbReference type="GO" id="GO:0008761">
    <property type="term" value="F:UDP-N-acetylglucosamine 2-epimerase activity"/>
    <property type="evidence" value="ECO:0007669"/>
    <property type="project" value="UniProtKB-EC"/>
</dbReference>